<proteinExistence type="predicted"/>
<name>A0A645J6M2_9ZZZZ</name>
<dbReference type="EMBL" id="VSSQ01133272">
    <property type="protein sequence ID" value="MPN59365.1"/>
    <property type="molecule type" value="Genomic_DNA"/>
</dbReference>
<sequence length="91" mass="10412">MLMMIGYAAYREGDFESSLHFWLKALGQAISFSTAGFVLDVAVKQENHDAILELLKLIEFSDKPKSVTKQEWTDLIMRTKHAELSLRPEQP</sequence>
<accession>A0A645J6M2</accession>
<comment type="caution">
    <text evidence="1">The sequence shown here is derived from an EMBL/GenBank/DDBJ whole genome shotgun (WGS) entry which is preliminary data.</text>
</comment>
<reference evidence="1" key="1">
    <citation type="submission" date="2019-08" db="EMBL/GenBank/DDBJ databases">
        <authorList>
            <person name="Kucharzyk K."/>
            <person name="Murdoch R.W."/>
            <person name="Higgins S."/>
            <person name="Loffler F."/>
        </authorList>
    </citation>
    <scope>NUCLEOTIDE SEQUENCE</scope>
</reference>
<protein>
    <submittedName>
        <fullName evidence="1">Uncharacterized protein</fullName>
    </submittedName>
</protein>
<evidence type="ECO:0000313" key="1">
    <source>
        <dbReference type="EMBL" id="MPN59365.1"/>
    </source>
</evidence>
<dbReference type="AlphaFoldDB" id="A0A645J6M2"/>
<gene>
    <name evidence="1" type="ORF">SDC9_207086</name>
</gene>
<organism evidence="1">
    <name type="scientific">bioreactor metagenome</name>
    <dbReference type="NCBI Taxonomy" id="1076179"/>
    <lineage>
        <taxon>unclassified sequences</taxon>
        <taxon>metagenomes</taxon>
        <taxon>ecological metagenomes</taxon>
    </lineage>
</organism>